<evidence type="ECO:0000259" key="3">
    <source>
        <dbReference type="PROSITE" id="PS50110"/>
    </source>
</evidence>
<name>A0A937CZG7_9BURK</name>
<dbReference type="InterPro" id="IPR050595">
    <property type="entry name" value="Bact_response_regulator"/>
</dbReference>
<evidence type="ECO:0000256" key="2">
    <source>
        <dbReference type="PROSITE-ProRule" id="PRU00169"/>
    </source>
</evidence>
<dbReference type="Gene3D" id="3.40.50.2300">
    <property type="match status" value="1"/>
</dbReference>
<dbReference type="SUPFAM" id="SSF52172">
    <property type="entry name" value="CheY-like"/>
    <property type="match status" value="1"/>
</dbReference>
<gene>
    <name evidence="4" type="ORF">JJ685_28555</name>
</gene>
<reference evidence="4 5" key="1">
    <citation type="journal article" date="2017" name="Int. J. Syst. Evol. Microbiol.">
        <title>Ramlibacter monticola sp. nov., isolated from forest soil.</title>
        <authorList>
            <person name="Chaudhary D.K."/>
            <person name="Kim J."/>
        </authorList>
    </citation>
    <scope>NUCLEOTIDE SEQUENCE [LARGE SCALE GENOMIC DNA]</scope>
    <source>
        <strain evidence="4 5">KACC 19175</strain>
    </source>
</reference>
<dbReference type="GO" id="GO:0000160">
    <property type="term" value="P:phosphorelay signal transduction system"/>
    <property type="evidence" value="ECO:0007669"/>
    <property type="project" value="InterPro"/>
</dbReference>
<dbReference type="RefSeq" id="WP_201677788.1">
    <property type="nucleotide sequence ID" value="NZ_JAEQNE010000012.1"/>
</dbReference>
<dbReference type="PANTHER" id="PTHR44591:SF18">
    <property type="entry name" value="REGULATORY PROTEIN"/>
    <property type="match status" value="1"/>
</dbReference>
<dbReference type="EMBL" id="JAEQNE010000012">
    <property type="protein sequence ID" value="MBL0395117.1"/>
    <property type="molecule type" value="Genomic_DNA"/>
</dbReference>
<evidence type="ECO:0000256" key="1">
    <source>
        <dbReference type="ARBA" id="ARBA00022553"/>
    </source>
</evidence>
<dbReference type="InterPro" id="IPR011006">
    <property type="entry name" value="CheY-like_superfamily"/>
</dbReference>
<accession>A0A937CZG7</accession>
<protein>
    <submittedName>
        <fullName evidence="4">Response regulator transcription factor</fullName>
    </submittedName>
</protein>
<proteinExistence type="predicted"/>
<dbReference type="PROSITE" id="PS50110">
    <property type="entry name" value="RESPONSE_REGULATORY"/>
    <property type="match status" value="1"/>
</dbReference>
<dbReference type="InterPro" id="IPR001789">
    <property type="entry name" value="Sig_transdc_resp-reg_receiver"/>
</dbReference>
<organism evidence="4 5">
    <name type="scientific">Ramlibacter monticola</name>
    <dbReference type="NCBI Taxonomy" id="1926872"/>
    <lineage>
        <taxon>Bacteria</taxon>
        <taxon>Pseudomonadati</taxon>
        <taxon>Pseudomonadota</taxon>
        <taxon>Betaproteobacteria</taxon>
        <taxon>Burkholderiales</taxon>
        <taxon>Comamonadaceae</taxon>
        <taxon>Ramlibacter</taxon>
    </lineage>
</organism>
<evidence type="ECO:0000313" key="4">
    <source>
        <dbReference type="EMBL" id="MBL0395117.1"/>
    </source>
</evidence>
<sequence length="129" mass="13824">MSTSKDSLKIFLAEDSAPIRERLHCVFARASMDVVGEAATPAGAIDQILALHPDVVVLDVQLEGGSGLQVLKAVRSADPNVAFVVFSNNSTSVYRDRFLKEGAADFLDKSTELDQLPQAVASARARTVH</sequence>
<comment type="caution">
    <text evidence="4">The sequence shown here is derived from an EMBL/GenBank/DDBJ whole genome shotgun (WGS) entry which is preliminary data.</text>
</comment>
<dbReference type="CDD" id="cd17535">
    <property type="entry name" value="REC_NarL-like"/>
    <property type="match status" value="1"/>
</dbReference>
<dbReference type="InterPro" id="IPR058245">
    <property type="entry name" value="NreC/VraR/RcsB-like_REC"/>
</dbReference>
<feature type="domain" description="Response regulatory" evidence="3">
    <location>
        <begin position="9"/>
        <end position="124"/>
    </location>
</feature>
<feature type="modified residue" description="4-aspartylphosphate" evidence="2">
    <location>
        <position position="59"/>
    </location>
</feature>
<evidence type="ECO:0000313" key="5">
    <source>
        <dbReference type="Proteomes" id="UP000599109"/>
    </source>
</evidence>
<keyword evidence="5" id="KW-1185">Reference proteome</keyword>
<dbReference type="AlphaFoldDB" id="A0A937CZG7"/>
<dbReference type="Pfam" id="PF00072">
    <property type="entry name" value="Response_reg"/>
    <property type="match status" value="1"/>
</dbReference>
<dbReference type="PANTHER" id="PTHR44591">
    <property type="entry name" value="STRESS RESPONSE REGULATOR PROTEIN 1"/>
    <property type="match status" value="1"/>
</dbReference>
<dbReference type="SMART" id="SM00448">
    <property type="entry name" value="REC"/>
    <property type="match status" value="1"/>
</dbReference>
<keyword evidence="1 2" id="KW-0597">Phosphoprotein</keyword>
<dbReference type="Proteomes" id="UP000599109">
    <property type="component" value="Unassembled WGS sequence"/>
</dbReference>